<dbReference type="Pfam" id="PF00443">
    <property type="entry name" value="UCH"/>
    <property type="match status" value="1"/>
</dbReference>
<dbReference type="GO" id="GO:0005829">
    <property type="term" value="C:cytosol"/>
    <property type="evidence" value="ECO:0007669"/>
    <property type="project" value="TreeGrafter"/>
</dbReference>
<keyword evidence="2" id="KW-0833">Ubl conjugation pathway</keyword>
<dbReference type="InterPro" id="IPR050164">
    <property type="entry name" value="Peptidase_C19"/>
</dbReference>
<dbReference type="GO" id="GO:0004843">
    <property type="term" value="F:cysteine-type deubiquitinase activity"/>
    <property type="evidence" value="ECO:0007669"/>
    <property type="project" value="InterPro"/>
</dbReference>
<dbReference type="SUPFAM" id="SSF54001">
    <property type="entry name" value="Cysteine proteinases"/>
    <property type="match status" value="1"/>
</dbReference>
<dbReference type="InterPro" id="IPR028889">
    <property type="entry name" value="USP"/>
</dbReference>
<dbReference type="OrthoDB" id="289038at2759"/>
<evidence type="ECO:0000259" key="6">
    <source>
        <dbReference type="PROSITE" id="PS50235"/>
    </source>
</evidence>
<dbReference type="PROSITE" id="PS50030">
    <property type="entry name" value="UBA"/>
    <property type="match status" value="1"/>
</dbReference>
<feature type="region of interest" description="Disordered" evidence="4">
    <location>
        <begin position="1"/>
        <end position="27"/>
    </location>
</feature>
<dbReference type="Proteomes" id="UP000663852">
    <property type="component" value="Unassembled WGS sequence"/>
</dbReference>
<evidence type="ECO:0000313" key="7">
    <source>
        <dbReference type="EMBL" id="CAF0727167.1"/>
    </source>
</evidence>
<dbReference type="EMBL" id="CAJNOR010003405">
    <property type="protein sequence ID" value="CAF1410511.1"/>
    <property type="molecule type" value="Genomic_DNA"/>
</dbReference>
<dbReference type="FunFam" id="3.90.70.10:FF:000022">
    <property type="entry name" value="Ubiquitin carboxyl-terminal hydrolase 24"/>
    <property type="match status" value="1"/>
</dbReference>
<dbReference type="PROSITE" id="PS00973">
    <property type="entry name" value="USP_2"/>
    <property type="match status" value="1"/>
</dbReference>
<dbReference type="InterPro" id="IPR018200">
    <property type="entry name" value="USP_CS"/>
</dbReference>
<feature type="domain" description="USP" evidence="6">
    <location>
        <begin position="1750"/>
        <end position="2123"/>
    </location>
</feature>
<dbReference type="InterPro" id="IPR056850">
    <property type="entry name" value="ARM_UBP34_24_USP9X_Y"/>
</dbReference>
<keyword evidence="1" id="KW-0645">Protease</keyword>
<reference evidence="8" key="1">
    <citation type="submission" date="2021-02" db="EMBL/GenBank/DDBJ databases">
        <authorList>
            <person name="Nowell W R."/>
        </authorList>
    </citation>
    <scope>NUCLEOTIDE SEQUENCE</scope>
</reference>
<evidence type="ECO:0000313" key="9">
    <source>
        <dbReference type="Proteomes" id="UP000663828"/>
    </source>
</evidence>
<feature type="region of interest" description="Disordered" evidence="4">
    <location>
        <begin position="2650"/>
        <end position="2669"/>
    </location>
</feature>
<protein>
    <recommendedName>
        <fullName evidence="10">Ubiquitinyl hydrolase 1</fullName>
    </recommendedName>
</protein>
<keyword evidence="3" id="KW-0378">Hydrolase</keyword>
<dbReference type="GO" id="GO:0016579">
    <property type="term" value="P:protein deubiquitination"/>
    <property type="evidence" value="ECO:0007669"/>
    <property type="project" value="InterPro"/>
</dbReference>
<dbReference type="PANTHER" id="PTHR24006:SF943">
    <property type="entry name" value="UBIQUITIN CARBOXYL-TERMINAL HYDROLASE PUF"/>
    <property type="match status" value="1"/>
</dbReference>
<keyword evidence="9" id="KW-1185">Reference proteome</keyword>
<evidence type="ECO:0000313" key="8">
    <source>
        <dbReference type="EMBL" id="CAF1410511.1"/>
    </source>
</evidence>
<comment type="caution">
    <text evidence="8">The sequence shown here is derived from an EMBL/GenBank/DDBJ whole genome shotgun (WGS) entry which is preliminary data.</text>
</comment>
<dbReference type="Proteomes" id="UP000663828">
    <property type="component" value="Unassembled WGS sequence"/>
</dbReference>
<evidence type="ECO:0000259" key="5">
    <source>
        <dbReference type="PROSITE" id="PS50030"/>
    </source>
</evidence>
<gene>
    <name evidence="7" type="ORF">EDS130_LOCUS806</name>
    <name evidence="8" type="ORF">XAT740_LOCUS34647</name>
</gene>
<dbReference type="SUPFAM" id="SSF46934">
    <property type="entry name" value="UBA-like"/>
    <property type="match status" value="1"/>
</dbReference>
<dbReference type="InterPro" id="IPR015940">
    <property type="entry name" value="UBA"/>
</dbReference>
<evidence type="ECO:0000256" key="4">
    <source>
        <dbReference type="SAM" id="MobiDB-lite"/>
    </source>
</evidence>
<feature type="region of interest" description="Disordered" evidence="4">
    <location>
        <begin position="1997"/>
        <end position="2023"/>
    </location>
</feature>
<organism evidence="8 9">
    <name type="scientific">Adineta ricciae</name>
    <name type="common">Rotifer</name>
    <dbReference type="NCBI Taxonomy" id="249248"/>
    <lineage>
        <taxon>Eukaryota</taxon>
        <taxon>Metazoa</taxon>
        <taxon>Spiralia</taxon>
        <taxon>Gnathifera</taxon>
        <taxon>Rotifera</taxon>
        <taxon>Eurotatoria</taxon>
        <taxon>Bdelloidea</taxon>
        <taxon>Adinetida</taxon>
        <taxon>Adinetidae</taxon>
        <taxon>Adineta</taxon>
    </lineage>
</organism>
<dbReference type="PROSITE" id="PS00972">
    <property type="entry name" value="USP_1"/>
    <property type="match status" value="1"/>
</dbReference>
<dbReference type="Gene3D" id="1.10.8.10">
    <property type="entry name" value="DNA helicase RuvA subunit, C-terminal domain"/>
    <property type="match status" value="1"/>
</dbReference>
<feature type="compositionally biased region" description="Polar residues" evidence="4">
    <location>
        <begin position="1998"/>
        <end position="2023"/>
    </location>
</feature>
<proteinExistence type="predicted"/>
<dbReference type="EMBL" id="CAJNOJ010000002">
    <property type="protein sequence ID" value="CAF0727167.1"/>
    <property type="molecule type" value="Genomic_DNA"/>
</dbReference>
<dbReference type="PROSITE" id="PS50235">
    <property type="entry name" value="USP_3"/>
    <property type="match status" value="1"/>
</dbReference>
<evidence type="ECO:0000256" key="2">
    <source>
        <dbReference type="ARBA" id="ARBA00022786"/>
    </source>
</evidence>
<feature type="compositionally biased region" description="Low complexity" evidence="4">
    <location>
        <begin position="1432"/>
        <end position="1446"/>
    </location>
</feature>
<accession>A0A815LYP0</accession>
<feature type="region of interest" description="Disordered" evidence="4">
    <location>
        <begin position="1047"/>
        <end position="1079"/>
    </location>
</feature>
<dbReference type="InterPro" id="IPR001394">
    <property type="entry name" value="Peptidase_C19_UCH"/>
</dbReference>
<dbReference type="PANTHER" id="PTHR24006">
    <property type="entry name" value="UBIQUITIN CARBOXYL-TERMINAL HYDROLASE"/>
    <property type="match status" value="1"/>
</dbReference>
<dbReference type="GO" id="GO:0005634">
    <property type="term" value="C:nucleus"/>
    <property type="evidence" value="ECO:0007669"/>
    <property type="project" value="TreeGrafter"/>
</dbReference>
<name>A0A815LYP0_ADIRI</name>
<evidence type="ECO:0008006" key="10">
    <source>
        <dbReference type="Google" id="ProtNLM"/>
    </source>
</evidence>
<dbReference type="InterPro" id="IPR009060">
    <property type="entry name" value="UBA-like_sf"/>
</dbReference>
<evidence type="ECO:0000256" key="3">
    <source>
        <dbReference type="ARBA" id="ARBA00022801"/>
    </source>
</evidence>
<evidence type="ECO:0000256" key="1">
    <source>
        <dbReference type="ARBA" id="ARBA00022670"/>
    </source>
</evidence>
<feature type="domain" description="UBA" evidence="5">
    <location>
        <begin position="50"/>
        <end position="90"/>
    </location>
</feature>
<dbReference type="GO" id="GO:0006508">
    <property type="term" value="P:proteolysis"/>
    <property type="evidence" value="ECO:0007669"/>
    <property type="project" value="UniProtKB-KW"/>
</dbReference>
<dbReference type="Gene3D" id="3.90.70.10">
    <property type="entry name" value="Cysteine proteinases"/>
    <property type="match status" value="1"/>
</dbReference>
<dbReference type="InterPro" id="IPR038765">
    <property type="entry name" value="Papain-like_cys_pep_sf"/>
</dbReference>
<dbReference type="Pfam" id="PF25010">
    <property type="entry name" value="ARM_UBP24_USP9X-Y"/>
    <property type="match status" value="1"/>
</dbReference>
<feature type="region of interest" description="Disordered" evidence="4">
    <location>
        <begin position="1428"/>
        <end position="1447"/>
    </location>
</feature>
<sequence length="2669" mass="307898">MKRSAHTVNSSLVETTNNNSPKRSCTQRNKFCVASSRSDYSSPISTDSFTMEDNIDSLVSMGFTDREFNRRTLLKANNDISEAVTILTSNYYNDDISSSVDTTPSTFIGPRTKEQVEQEQQQTVAADQTSTDANSTLSDDVTVDHFQSFTTNAFLNLEPKVYGDKWSIPYKRNEALGQCLLSATKLALEGRADEDKDCVKFMEDLIPEAFRKLQCTHHVNNWAVEIQLGVFDMVELLVDLIAARLSYPPVPVKLLETLAILLDPESIFQRKHRSKSYDRSLYDKQLGDQILANPPSVFALHNRNETYGWLCRLINRFVVKDGITNLKEQFESEKPLTALEYNALLVPFVNCMDYLFLDRYRQLFSEHVEQAIDYVQRLKEEDFKAKSTNAIFELLTTLRKICLVAWPTRINQLEQLHLNLLLKMIALSNFNAKMNSLKELAKLIENASFNYSSTSKISMQRSSLSDWIIANSILSKALEGNIDQNQYVDKVRILLDFIAPNILKEEIETIWKMQHGRSLVAVDHLFSLIASAAAKFNLQQLNFLIEFIYNSWKTETVLIQEKLVELLGAIGRECQKESAARVLEVLWDIAHGDRLSRPMLDHILHSHLRIFSEGRMLYDELKREYCLKCVGDLKRKQGWLVPAIKHLYDLLRHDSTTTFKRTDQDLTSLLVQQHDLIFALIQSLSTCQLDVWNKTQGNVTIDTLVDGRYTHEESVKSHLDLLSFLLKKGSLFLLLKRAEELWDTLITNEHVSSFDHELGLNWFITCVEDLKRDSQKTLFEERVAKLDPVHLTPKGYTCFKLYFERCDSERRGFAYNLNTSSSVTNATTEYYGINELWNIILCVDDEHLADEATRFLLELYYTKHSNRTRRTTAQLLHEYFLEEVYLRLGHLLNTAIPPSTCSTDYVAKLYASLKVFGEQFVSTAPSTHHIIDSNQTDNALWLQKVERLLMITEAYIHLVEHEHSPTAHITSFHGLEYQIKITLDEFGKTNCSYDLVTIHSNDTLEMLRVRLAEFYKVLSQDIHISIQNTRPLPQSYDHFGMNSNAIPLSHSSSSSQSTLTTMNNNNNNTSTTSSNNNNNVLDSRYNSKYLYQLYITPETMVYVKILGGASNQPVRSITTEPKRIRISDSAFVSTIRERNNYYNNDGLTRSVPSNIMAENLKVYDVLYKLSFLDNQKIHQRIRNLLYLMPSDNRIYDYLDIISTNAVNPFHNEDEQYDKANPTEINATINPRQAITRILDMDHYSFIQLLYNLEILSSRILTVSINNGVQQSSPSFRQHFIEHAGIDSLLYLLHSMGDYISGEYEYSLCEEIILLTLQLIQLLVCGNGNRSDDVLSTSFPMQMSPSASSPEQISQAASDAIPEAMEFDFQGTVEHLSFEQFVLQIQQLIFLCWAAAAGNIRLHGQSLTIKEQVKLDRYTLLQRINTNVTNRTSSKNSSSSEASPDSSQQQTVQFGICVKNDSIRPLDSEIAEKTIEIITYCFEKRSEFFATFLVQPFFADFLLEILIGTTSYSIRQCALQNIIRLCKIETSTYETRSIIHQILIKARLPLWLSSSRGTRHANQKLSAHSIEYFDLRCQLSENLTKEHQEILGIDAKQLLMNELEWLSTYTVSLTSSELRTIDNILFIGHLKFIRTLLTCENVDKNEIGTELIRLLIDQFLFPASKRMSLSIIPSTNENESNDDNACEPKCSTSESRQAAYDVLVELVRHCQANFQLVSGELIHLHHRPLLEKQTEWEFMPQVNPRAACGLVGLHNGGATCYMNSILQQLYMIPQISEHILNVHDDGEGGKTEGDSGLFCQLQQVFGHLMESKMQYYSPESLWKVFRLWGQEINVREQQDAFDFFTAMTDQIDEYLKGIKQEEIFHKQFEGIFCNQMICTNGCNHRYEGEEKFMALNVAVKVDSLNESLNQFVKGEVLDGNNAYFCEKCQEKRRTIKRLCVKKLPPLLCIQMKRFGFDWENNRALKFDDYFKFPLVLNMEPYTLDGVNKRESFVDHDDSTNQLINSSAPSTTSGSDHVSLSRTSSSLNNPSTINYELIGIVIHSGQANAGHYYSFIKDTRNRYSNNPNQWYRFNDTCVEEIQLTEQMLEEECFGGTFRVQKDSYFHSSEERIRFWNAYILIYQCIEPAKLLPPPSILTRLPSRNRHTSCTSQRDSLSQLADLVVQSEHNDLFQTKKSLIPSRVLACVKDENLEFLKNRDTYCEDYFRFIYNLSATCFDDINSTKAFELSTKLALNFLFNTHFRTHRRLRKDTLQEWIQLLARLFTKSSVSCEIFYELIFEKKEHGLKLYLLDCPTYEVRQVFEQICDHALQASYLHNDHQKNMELFVEQLIQLLDKSVVEQIKQSQVYFQLIYSYMNMNRLSIEYLLKLNTFTRLMKFLLGESIDNRRWSSSQAKEFGIIHEIIATLALMCYRNDNNRAEEYANLVMEMDVYFMGEWSKRYLKEICYAFQEISTAQLTRTSQLMEVLAKDNQPFSEQFIRTILTSINQAHTNDLKSLFKLLSDILLIEDSLQITRLQLVFEGIDKSDDNDNSQTFTGIYSLIQTNIETEQRRAYQTVKFLVTLSNRNSICREYFTSTVSRWEYAITWLKQQMQTSYQWSPAQNLSNEDNDTRSFQRTRSAQFTLEQAQSLLRKTTTASTGNIQQDILANEPMEFSDTHSQSSSQSTLMGSD</sequence>